<gene>
    <name evidence="1" type="ORF">GT464_08380</name>
</gene>
<dbReference type="EMBL" id="WWSR01000015">
    <property type="protein sequence ID" value="MZJ39953.1"/>
    <property type="molecule type" value="Genomic_DNA"/>
</dbReference>
<dbReference type="AlphaFoldDB" id="A0A6N9JKT1"/>
<reference evidence="1 2" key="1">
    <citation type="journal article" date="2019" name="Nat. Med.">
        <title>A library of human gut bacterial isolates paired with longitudinal multiomics data enables mechanistic microbiome research.</title>
        <authorList>
            <person name="Poyet M."/>
            <person name="Groussin M."/>
            <person name="Gibbons S.M."/>
            <person name="Avila-Pacheco J."/>
            <person name="Jiang X."/>
            <person name="Kearney S.M."/>
            <person name="Perrotta A.R."/>
            <person name="Berdy B."/>
            <person name="Zhao S."/>
            <person name="Lieberman T.D."/>
            <person name="Swanson P.K."/>
            <person name="Smith M."/>
            <person name="Roesemann S."/>
            <person name="Alexander J.E."/>
            <person name="Rich S.A."/>
            <person name="Livny J."/>
            <person name="Vlamakis H."/>
            <person name="Clish C."/>
            <person name="Bullock K."/>
            <person name="Deik A."/>
            <person name="Scott J."/>
            <person name="Pierce K.A."/>
            <person name="Xavier R.J."/>
            <person name="Alm E.J."/>
        </authorList>
    </citation>
    <scope>NUCLEOTIDE SEQUENCE [LARGE SCALE GENOMIC DNA]</scope>
    <source>
        <strain evidence="1 2">BIOML-A20</strain>
    </source>
</reference>
<name>A0A6N9JKT1_9ACTN</name>
<dbReference type="RefSeq" id="WP_161160803.1">
    <property type="nucleotide sequence ID" value="NZ_WWSR01000015.1"/>
</dbReference>
<evidence type="ECO:0000313" key="2">
    <source>
        <dbReference type="Proteomes" id="UP000469380"/>
    </source>
</evidence>
<evidence type="ECO:0008006" key="3">
    <source>
        <dbReference type="Google" id="ProtNLM"/>
    </source>
</evidence>
<sequence length="122" mass="13484">MSRSRSTAKDAGTRFERLVADYLAGRLGADIDRQVKTGSHDTGDIRGVSVAGRGIAIECKDYQGRHELPKWLREAETERRNRGADYGVVVWKRRGTAIPGEQFVTMTLETFAAMLAGAGREE</sequence>
<comment type="caution">
    <text evidence="1">The sequence shown here is derived from an EMBL/GenBank/DDBJ whole genome shotgun (WGS) entry which is preliminary data.</text>
</comment>
<organism evidence="1 2">
    <name type="scientific">Collinsella aerofaciens</name>
    <dbReference type="NCBI Taxonomy" id="74426"/>
    <lineage>
        <taxon>Bacteria</taxon>
        <taxon>Bacillati</taxon>
        <taxon>Actinomycetota</taxon>
        <taxon>Coriobacteriia</taxon>
        <taxon>Coriobacteriales</taxon>
        <taxon>Coriobacteriaceae</taxon>
        <taxon>Collinsella</taxon>
    </lineage>
</organism>
<protein>
    <recommendedName>
        <fullName evidence="3">Holliday junction resolvase</fullName>
    </recommendedName>
</protein>
<proteinExistence type="predicted"/>
<accession>A0A6N9JKT1</accession>
<evidence type="ECO:0000313" key="1">
    <source>
        <dbReference type="EMBL" id="MZJ39953.1"/>
    </source>
</evidence>
<dbReference type="Proteomes" id="UP000469380">
    <property type="component" value="Unassembled WGS sequence"/>
</dbReference>